<sequence>MRQVTQTKKGLRQKLPRRSQRHEGPEDSDRSLSNAPWAKRWRCALGKGRRERRRETESPKDQGPIIPRDQESEGRSLPGSSPRRLTHYSQHPCDPCHRDLSHRGELGDSFYKDTVVDPLDPTPKCPWDKERGLVHDLPDTRPGVGPFILLVVPLVLNRKICFTHHVLGNPSSKRACGLFPLHTSLISAFMLGAPKGTWKEDAPATGTLDSPLCGDPYGPFKGGAPFRFPIMACYTFPSLPSLLWKKGKGHEKKDMINEGVLITGTIDFPSMHRR</sequence>
<name>B9T992_RICCO</name>
<feature type="compositionally biased region" description="Basic residues" evidence="1">
    <location>
        <begin position="9"/>
        <end position="20"/>
    </location>
</feature>
<dbReference type="AlphaFoldDB" id="B9T992"/>
<accession>B9T992</accession>
<feature type="compositionally biased region" description="Basic residues" evidence="1">
    <location>
        <begin position="39"/>
        <end position="52"/>
    </location>
</feature>
<dbReference type="EMBL" id="EQ975322">
    <property type="protein sequence ID" value="EEF27570.1"/>
    <property type="molecule type" value="Genomic_DNA"/>
</dbReference>
<feature type="region of interest" description="Disordered" evidence="1">
    <location>
        <begin position="1"/>
        <end position="92"/>
    </location>
</feature>
<reference evidence="3" key="1">
    <citation type="journal article" date="2010" name="Nat. Biotechnol.">
        <title>Draft genome sequence of the oilseed species Ricinus communis.</title>
        <authorList>
            <person name="Chan A.P."/>
            <person name="Crabtree J."/>
            <person name="Zhao Q."/>
            <person name="Lorenzi H."/>
            <person name="Orvis J."/>
            <person name="Puiu D."/>
            <person name="Melake-Berhan A."/>
            <person name="Jones K.M."/>
            <person name="Redman J."/>
            <person name="Chen G."/>
            <person name="Cahoon E.B."/>
            <person name="Gedil M."/>
            <person name="Stanke M."/>
            <person name="Haas B.J."/>
            <person name="Wortman J.R."/>
            <person name="Fraser-Liggett C.M."/>
            <person name="Ravel J."/>
            <person name="Rabinowicz P.D."/>
        </authorList>
    </citation>
    <scope>NUCLEOTIDE SEQUENCE [LARGE SCALE GENOMIC DNA]</scope>
    <source>
        <strain evidence="3">cv. Hale</strain>
    </source>
</reference>
<protein>
    <submittedName>
        <fullName evidence="2">Uncharacterized protein</fullName>
    </submittedName>
</protein>
<gene>
    <name evidence="2" type="ORF">RCOM_2139790</name>
</gene>
<evidence type="ECO:0000313" key="3">
    <source>
        <dbReference type="Proteomes" id="UP000008311"/>
    </source>
</evidence>
<feature type="compositionally biased region" description="Basic and acidic residues" evidence="1">
    <location>
        <begin position="21"/>
        <end position="30"/>
    </location>
</feature>
<proteinExistence type="predicted"/>
<evidence type="ECO:0000313" key="2">
    <source>
        <dbReference type="EMBL" id="EEF27570.1"/>
    </source>
</evidence>
<dbReference type="InParanoid" id="B9T992"/>
<dbReference type="Proteomes" id="UP000008311">
    <property type="component" value="Unassembled WGS sequence"/>
</dbReference>
<keyword evidence="3" id="KW-1185">Reference proteome</keyword>
<organism evidence="2 3">
    <name type="scientific">Ricinus communis</name>
    <name type="common">Castor bean</name>
    <dbReference type="NCBI Taxonomy" id="3988"/>
    <lineage>
        <taxon>Eukaryota</taxon>
        <taxon>Viridiplantae</taxon>
        <taxon>Streptophyta</taxon>
        <taxon>Embryophyta</taxon>
        <taxon>Tracheophyta</taxon>
        <taxon>Spermatophyta</taxon>
        <taxon>Magnoliopsida</taxon>
        <taxon>eudicotyledons</taxon>
        <taxon>Gunneridae</taxon>
        <taxon>Pentapetalae</taxon>
        <taxon>rosids</taxon>
        <taxon>fabids</taxon>
        <taxon>Malpighiales</taxon>
        <taxon>Euphorbiaceae</taxon>
        <taxon>Acalyphoideae</taxon>
        <taxon>Acalypheae</taxon>
        <taxon>Ricinus</taxon>
    </lineage>
</organism>
<evidence type="ECO:0000256" key="1">
    <source>
        <dbReference type="SAM" id="MobiDB-lite"/>
    </source>
</evidence>